<dbReference type="PANTHER" id="PTHR10039">
    <property type="entry name" value="AMELOGENIN"/>
    <property type="match status" value="1"/>
</dbReference>
<dbReference type="Proteomes" id="UP000801428">
    <property type="component" value="Unassembled WGS sequence"/>
</dbReference>
<dbReference type="Pfam" id="PF25053">
    <property type="entry name" value="DUF7791"/>
    <property type="match status" value="1"/>
</dbReference>
<dbReference type="EMBL" id="SWKU01000038">
    <property type="protein sequence ID" value="KAF2994707.1"/>
    <property type="molecule type" value="Genomic_DNA"/>
</dbReference>
<dbReference type="InterPro" id="IPR027417">
    <property type="entry name" value="P-loop_NTPase"/>
</dbReference>
<dbReference type="OrthoDB" id="443402at2759"/>
<dbReference type="PANTHER" id="PTHR10039:SF5">
    <property type="entry name" value="NACHT DOMAIN-CONTAINING PROTEIN"/>
    <property type="match status" value="1"/>
</dbReference>
<dbReference type="Gene3D" id="3.40.50.300">
    <property type="entry name" value="P-loop containing nucleotide triphosphate hydrolases"/>
    <property type="match status" value="1"/>
</dbReference>
<keyword evidence="5" id="KW-1185">Reference proteome</keyword>
<name>A0A9P4T4F4_CURKU</name>
<sequence>MEGLAAVSLAGNILQFVHTTRQLLRTSREILASGTKAGHVELEAIATELRSRADSISLPQLPDVHAESQGKPTLEALALQCKHTADELLAILATLRLSEEKTKWTSFVQALRTQWHDSEIEALRDRLKFIGQAVDASILDNRTSGLQAQLNRLLENSERLEISRTEDIVRLKEYFSQALKDHQDKEKEKNEGLWADQVSRVASEGVPLSAEQAILSRLRFVRFEDRSLQISSAHEKTLTWLFGSHSNRIEHSSSTTFVEWLKSDDSLYWVTGRPGSGKSTLMKFLGSHQSTKEQLKVWAEDDGVVIAEYFFWDAGKNELQKSQEGLLRSLLYQILRQYPDQIRLVFPGAWRLYNSDHPPHRDGVDLLLEFDIPSTISGLIDALARTCQGLIKCHKRFCFFIDGLDEYNGDTNDIIQLVNKLRNLEHVKICVSSRQWNEFEEAFGKNGTTKLLMENFNHRDINAYIDDVFANDENFQDREDKETRGKALVDEIVAAANGVFLWVVLVVRSFQEGMREGDSIKRLQDRLRHLPKSLEEYFERILFHDVKETYRDQAAVMFLVTLVAKENLPLMAYWFLDEDDCPTERRPLTGKQTIKRHKDAKKRLIAGCKGLLEPHFLQEKNSQHLSSSMLFEYRVDFLHRTVRDYLKLPTTNIRSWVRPDFEPNEAICKAVFSQIKTSPQEPEYGPHVSGLYEIFNYHIDAVSGSSKTRMLEKELSEMMVSYGVATAAVTSNESLHEEVSANEIKAGGSSECSLENKAMLAEDLKPDERLPRKKEPKVKNLLWKIVGGKPKTASQQ</sequence>
<comment type="caution">
    <text evidence="4">The sequence shown here is derived from an EMBL/GenBank/DDBJ whole genome shotgun (WGS) entry which is preliminary data.</text>
</comment>
<dbReference type="SUPFAM" id="SSF52540">
    <property type="entry name" value="P-loop containing nucleoside triphosphate hydrolases"/>
    <property type="match status" value="1"/>
</dbReference>
<gene>
    <name evidence="4" type="ORF">E8E13_003077</name>
</gene>
<organism evidence="4 5">
    <name type="scientific">Curvularia kusanoi</name>
    <name type="common">Cochliobolus kusanoi</name>
    <dbReference type="NCBI Taxonomy" id="90978"/>
    <lineage>
        <taxon>Eukaryota</taxon>
        <taxon>Fungi</taxon>
        <taxon>Dikarya</taxon>
        <taxon>Ascomycota</taxon>
        <taxon>Pezizomycotina</taxon>
        <taxon>Dothideomycetes</taxon>
        <taxon>Pleosporomycetidae</taxon>
        <taxon>Pleosporales</taxon>
        <taxon>Pleosporineae</taxon>
        <taxon>Pleosporaceae</taxon>
        <taxon>Curvularia</taxon>
    </lineage>
</organism>
<evidence type="ECO:0000256" key="1">
    <source>
        <dbReference type="ARBA" id="ARBA00022737"/>
    </source>
</evidence>
<dbReference type="InterPro" id="IPR056693">
    <property type="entry name" value="DUF7791"/>
</dbReference>
<evidence type="ECO:0000313" key="4">
    <source>
        <dbReference type="EMBL" id="KAF2994707.1"/>
    </source>
</evidence>
<proteinExistence type="predicted"/>
<protein>
    <recommendedName>
        <fullName evidence="6">NACHT domain-containing protein</fullName>
    </recommendedName>
</protein>
<dbReference type="AlphaFoldDB" id="A0A9P4T4F4"/>
<reference evidence="4" key="1">
    <citation type="submission" date="2019-04" db="EMBL/GenBank/DDBJ databases">
        <title>Sequencing of skin fungus with MAO and IRED activity.</title>
        <authorList>
            <person name="Marsaioli A.J."/>
            <person name="Bonatto J.M.C."/>
            <person name="Reis Junior O."/>
        </authorList>
    </citation>
    <scope>NUCLEOTIDE SEQUENCE</scope>
    <source>
        <strain evidence="4">30M1</strain>
    </source>
</reference>
<evidence type="ECO:0000259" key="3">
    <source>
        <dbReference type="Pfam" id="PF25053"/>
    </source>
</evidence>
<dbReference type="Pfam" id="PF24883">
    <property type="entry name" value="NPHP3_N"/>
    <property type="match status" value="1"/>
</dbReference>
<evidence type="ECO:0000313" key="5">
    <source>
        <dbReference type="Proteomes" id="UP000801428"/>
    </source>
</evidence>
<feature type="domain" description="Nephrocystin 3-like N-terminal" evidence="2">
    <location>
        <begin position="254"/>
        <end position="434"/>
    </location>
</feature>
<feature type="domain" description="DUF7791" evidence="3">
    <location>
        <begin position="546"/>
        <end position="680"/>
    </location>
</feature>
<evidence type="ECO:0008006" key="6">
    <source>
        <dbReference type="Google" id="ProtNLM"/>
    </source>
</evidence>
<accession>A0A9P4T4F4</accession>
<dbReference type="InterPro" id="IPR056884">
    <property type="entry name" value="NPHP3-like_N"/>
</dbReference>
<keyword evidence="1" id="KW-0677">Repeat</keyword>
<evidence type="ECO:0000259" key="2">
    <source>
        <dbReference type="Pfam" id="PF24883"/>
    </source>
</evidence>